<dbReference type="AlphaFoldDB" id="A0A0B3S3K0"/>
<dbReference type="Pfam" id="PF20056">
    <property type="entry name" value="DUF6455"/>
    <property type="match status" value="1"/>
</dbReference>
<proteinExistence type="predicted"/>
<sequence>MQSRATLKRHAALVDDMAQARGIDLEEQIMRGKLTVSELEDAVLRCTACTSPETCARWLGNREGAETPAFCRNSGLFRTLEAG</sequence>
<organism evidence="2 3">
    <name type="scientific">Mameliella alba</name>
    <dbReference type="NCBI Taxonomy" id="561184"/>
    <lineage>
        <taxon>Bacteria</taxon>
        <taxon>Pseudomonadati</taxon>
        <taxon>Pseudomonadota</taxon>
        <taxon>Alphaproteobacteria</taxon>
        <taxon>Rhodobacterales</taxon>
        <taxon>Roseobacteraceae</taxon>
        <taxon>Mameliella</taxon>
    </lineage>
</organism>
<evidence type="ECO:0000313" key="2">
    <source>
        <dbReference type="EMBL" id="KHQ53533.1"/>
    </source>
</evidence>
<name>A0A0B3S3K0_9RHOB</name>
<dbReference type="InterPro" id="IPR045601">
    <property type="entry name" value="DUF6455"/>
</dbReference>
<gene>
    <name evidence="2" type="ORF">OA50_02064</name>
</gene>
<comment type="caution">
    <text evidence="2">The sequence shown here is derived from an EMBL/GenBank/DDBJ whole genome shotgun (WGS) entry which is preliminary data.</text>
</comment>
<keyword evidence="3" id="KW-1185">Reference proteome</keyword>
<protein>
    <recommendedName>
        <fullName evidence="1">DUF6455 domain-containing protein</fullName>
    </recommendedName>
</protein>
<reference evidence="2 3" key="1">
    <citation type="submission" date="2014-10" db="EMBL/GenBank/DDBJ databases">
        <title>Genome sequence of Ponticoccus sp. strain UMTAT08 isolated from clonal culture of toxic dinoflagellate Alexandrium tamiyavanichii.</title>
        <authorList>
            <person name="Gan H.Y."/>
            <person name="Muhd D.-D."/>
            <person name="Mohd Noor M.E."/>
            <person name="Yeong Y.S."/>
            <person name="Usup G."/>
        </authorList>
    </citation>
    <scope>NUCLEOTIDE SEQUENCE [LARGE SCALE GENOMIC DNA]</scope>
    <source>
        <strain evidence="2 3">UMTAT08</strain>
    </source>
</reference>
<dbReference type="STRING" id="561184.SAMN05216376_106154"/>
<dbReference type="OrthoDB" id="7961152at2"/>
<evidence type="ECO:0000313" key="3">
    <source>
        <dbReference type="Proteomes" id="UP000030960"/>
    </source>
</evidence>
<feature type="domain" description="DUF6455" evidence="1">
    <location>
        <begin position="1"/>
        <end position="82"/>
    </location>
</feature>
<evidence type="ECO:0000259" key="1">
    <source>
        <dbReference type="Pfam" id="PF20056"/>
    </source>
</evidence>
<accession>A0A0B3S3K0</accession>
<dbReference type="RefSeq" id="WP_043140572.1">
    <property type="nucleotide sequence ID" value="NZ_JSUQ01000007.1"/>
</dbReference>
<dbReference type="Proteomes" id="UP000030960">
    <property type="component" value="Unassembled WGS sequence"/>
</dbReference>
<dbReference type="EMBL" id="JSUQ01000007">
    <property type="protein sequence ID" value="KHQ53533.1"/>
    <property type="molecule type" value="Genomic_DNA"/>
</dbReference>
<dbReference type="PATRIC" id="fig|1515334.3.peg.2079"/>